<evidence type="ECO:0000313" key="2">
    <source>
        <dbReference type="EMBL" id="MBP2179367.1"/>
    </source>
</evidence>
<dbReference type="Proteomes" id="UP000741013">
    <property type="component" value="Unassembled WGS sequence"/>
</dbReference>
<accession>A0ABS4PIW8</accession>
<keyword evidence="3" id="KW-1185">Reference proteome</keyword>
<feature type="transmembrane region" description="Helical" evidence="1">
    <location>
        <begin position="231"/>
        <end position="256"/>
    </location>
</feature>
<feature type="transmembrane region" description="Helical" evidence="1">
    <location>
        <begin position="339"/>
        <end position="361"/>
    </location>
</feature>
<dbReference type="RefSeq" id="WP_209663087.1">
    <property type="nucleotide sequence ID" value="NZ_JAGGMS010000001.1"/>
</dbReference>
<feature type="transmembrane region" description="Helical" evidence="1">
    <location>
        <begin position="202"/>
        <end position="224"/>
    </location>
</feature>
<evidence type="ECO:0000313" key="3">
    <source>
        <dbReference type="Proteomes" id="UP000741013"/>
    </source>
</evidence>
<feature type="transmembrane region" description="Helical" evidence="1">
    <location>
        <begin position="301"/>
        <end position="319"/>
    </location>
</feature>
<keyword evidence="1" id="KW-0812">Transmembrane</keyword>
<keyword evidence="1" id="KW-0472">Membrane</keyword>
<gene>
    <name evidence="2" type="ORF">JOM49_000893</name>
</gene>
<feature type="transmembrane region" description="Helical" evidence="1">
    <location>
        <begin position="105"/>
        <end position="127"/>
    </location>
</feature>
<organism evidence="2 3">
    <name type="scientific">Amycolatopsis magusensis</name>
    <dbReference type="NCBI Taxonomy" id="882444"/>
    <lineage>
        <taxon>Bacteria</taxon>
        <taxon>Bacillati</taxon>
        <taxon>Actinomycetota</taxon>
        <taxon>Actinomycetes</taxon>
        <taxon>Pseudonocardiales</taxon>
        <taxon>Pseudonocardiaceae</taxon>
        <taxon>Amycolatopsis</taxon>
    </lineage>
</organism>
<feature type="transmembrane region" description="Helical" evidence="1">
    <location>
        <begin position="59"/>
        <end position="77"/>
    </location>
</feature>
<feature type="transmembrane region" description="Helical" evidence="1">
    <location>
        <begin position="276"/>
        <end position="294"/>
    </location>
</feature>
<name>A0ABS4PIW8_9PSEU</name>
<evidence type="ECO:0000256" key="1">
    <source>
        <dbReference type="SAM" id="Phobius"/>
    </source>
</evidence>
<feature type="transmembrane region" description="Helical" evidence="1">
    <location>
        <begin position="174"/>
        <end position="196"/>
    </location>
</feature>
<comment type="caution">
    <text evidence="2">The sequence shown here is derived from an EMBL/GenBank/DDBJ whole genome shotgun (WGS) entry which is preliminary data.</text>
</comment>
<feature type="transmembrane region" description="Helical" evidence="1">
    <location>
        <begin position="147"/>
        <end position="167"/>
    </location>
</feature>
<dbReference type="EMBL" id="JAGGMS010000001">
    <property type="protein sequence ID" value="MBP2179367.1"/>
    <property type="molecule type" value="Genomic_DNA"/>
</dbReference>
<keyword evidence="1" id="KW-1133">Transmembrane helix</keyword>
<sequence>MDLTVPPTGSVAATRSASRAWLPASGLLAGTLVTLVGLTWDVEWHDDVGPDTFFTLPHLFLYTGSAIAGLISLVVVLSTTAAQRAGRPVDEVVGGKAVGVFGRTFAAPVGYLIAGTGGALFLLYGLWDLWWHSLYGFDAVIDSPPHIGLLLSVMVTMVGTVMVFAAARDHRWGVFGTLASIAVLLSFSSVTVLGLSAVDTEISPVTIGMTFLSVLLVVLGRGFFGRPGGALGAAVLLSAWQAFSWWFSPWAAHAYASAVGLPLRDNVDDVASMPSLMPACLIGAALLAELVLWVSGRNGSAPRWAGALSGAVAGFVIAGAQPFQDTWLYDVRLAGAGEILATAGVGAVFGLLGGFLGWRFGGMLRLLAPRRDKETV</sequence>
<proteinExistence type="predicted"/>
<reference evidence="2 3" key="1">
    <citation type="submission" date="2021-03" db="EMBL/GenBank/DDBJ databases">
        <title>Sequencing the genomes of 1000 actinobacteria strains.</title>
        <authorList>
            <person name="Klenk H.-P."/>
        </authorList>
    </citation>
    <scope>NUCLEOTIDE SEQUENCE [LARGE SCALE GENOMIC DNA]</scope>
    <source>
        <strain evidence="2 3">DSM 45510</strain>
    </source>
</reference>
<feature type="transmembrane region" description="Helical" evidence="1">
    <location>
        <begin position="20"/>
        <end position="39"/>
    </location>
</feature>
<protein>
    <submittedName>
        <fullName evidence="2">Uncharacterized protein</fullName>
    </submittedName>
</protein>